<dbReference type="GO" id="GO:0000302">
    <property type="term" value="P:response to reactive oxygen species"/>
    <property type="evidence" value="ECO:0007669"/>
    <property type="project" value="TreeGrafter"/>
</dbReference>
<dbReference type="SUPFAM" id="SSF50814">
    <property type="entry name" value="Lipocalins"/>
    <property type="match status" value="1"/>
</dbReference>
<evidence type="ECO:0000313" key="3">
    <source>
        <dbReference type="Proteomes" id="UP001497623"/>
    </source>
</evidence>
<accession>A0AAV2PII4</accession>
<dbReference type="EMBL" id="CAXKWB010000244">
    <property type="protein sequence ID" value="CAL4059986.1"/>
    <property type="molecule type" value="Genomic_DNA"/>
</dbReference>
<keyword evidence="3" id="KW-1185">Reference proteome</keyword>
<dbReference type="PANTHER" id="PTHR10612">
    <property type="entry name" value="APOLIPOPROTEIN D"/>
    <property type="match status" value="1"/>
</dbReference>
<evidence type="ECO:0008006" key="4">
    <source>
        <dbReference type="Google" id="ProtNLM"/>
    </source>
</evidence>
<dbReference type="GO" id="GO:0005737">
    <property type="term" value="C:cytoplasm"/>
    <property type="evidence" value="ECO:0007669"/>
    <property type="project" value="TreeGrafter"/>
</dbReference>
<feature type="chain" id="PRO_5043483571" description="Lipocalin/cytosolic fatty-acid binding domain-containing protein" evidence="1">
    <location>
        <begin position="18"/>
        <end position="189"/>
    </location>
</feature>
<dbReference type="InterPro" id="IPR012674">
    <property type="entry name" value="Calycin"/>
</dbReference>
<keyword evidence="1" id="KW-0732">Signal</keyword>
<gene>
    <name evidence="2" type="ORF">MNOR_LOCUS984</name>
</gene>
<evidence type="ECO:0000313" key="2">
    <source>
        <dbReference type="EMBL" id="CAL4059986.1"/>
    </source>
</evidence>
<dbReference type="Proteomes" id="UP001497623">
    <property type="component" value="Unassembled WGS sequence"/>
</dbReference>
<protein>
    <recommendedName>
        <fullName evidence="4">Lipocalin/cytosolic fatty-acid binding domain-containing protein</fullName>
    </recommendedName>
</protein>
<name>A0AAV2PII4_MEGNR</name>
<organism evidence="2 3">
    <name type="scientific">Meganyctiphanes norvegica</name>
    <name type="common">Northern krill</name>
    <name type="synonym">Thysanopoda norvegica</name>
    <dbReference type="NCBI Taxonomy" id="48144"/>
    <lineage>
        <taxon>Eukaryota</taxon>
        <taxon>Metazoa</taxon>
        <taxon>Ecdysozoa</taxon>
        <taxon>Arthropoda</taxon>
        <taxon>Crustacea</taxon>
        <taxon>Multicrustacea</taxon>
        <taxon>Malacostraca</taxon>
        <taxon>Eumalacostraca</taxon>
        <taxon>Eucarida</taxon>
        <taxon>Euphausiacea</taxon>
        <taxon>Euphausiidae</taxon>
        <taxon>Meganyctiphanes</taxon>
    </lineage>
</organism>
<reference evidence="2 3" key="1">
    <citation type="submission" date="2024-05" db="EMBL/GenBank/DDBJ databases">
        <authorList>
            <person name="Wallberg A."/>
        </authorList>
    </citation>
    <scope>NUCLEOTIDE SEQUENCE [LARGE SCALE GENOMIC DNA]</scope>
</reference>
<sequence>MVTTGLLLFGLFGVILSHTTHPGRTCPEVTPFPNLTLDKVLGSWYVTHQFDTDNTCVRWTLSQSEQPDHLNLLENRKKTSLLNIFGYNHPNTVSADIEILNSTVPAKGRIDWSNSPSGKADFIIFDTDYESYMAVFECNIAGFVHRRSVIILAKAPILDDIYLKRVQRLLTNMEIPYDELDTISHSACN</sequence>
<feature type="signal peptide" evidence="1">
    <location>
        <begin position="1"/>
        <end position="17"/>
    </location>
</feature>
<dbReference type="GO" id="GO:0006629">
    <property type="term" value="P:lipid metabolic process"/>
    <property type="evidence" value="ECO:0007669"/>
    <property type="project" value="TreeGrafter"/>
</dbReference>
<proteinExistence type="predicted"/>
<dbReference type="PANTHER" id="PTHR10612:SF49">
    <property type="entry name" value="APOLIPOPROTEIN D-LIKE PROTEIN"/>
    <property type="match status" value="1"/>
</dbReference>
<dbReference type="AlphaFoldDB" id="A0AAV2PII4"/>
<comment type="caution">
    <text evidence="2">The sequence shown here is derived from an EMBL/GenBank/DDBJ whole genome shotgun (WGS) entry which is preliminary data.</text>
</comment>
<evidence type="ECO:0000256" key="1">
    <source>
        <dbReference type="SAM" id="SignalP"/>
    </source>
</evidence>
<dbReference type="Gene3D" id="2.40.128.20">
    <property type="match status" value="1"/>
</dbReference>